<dbReference type="GO" id="GO:1990178">
    <property type="term" value="C:HU-DNA complex"/>
    <property type="evidence" value="ECO:0007669"/>
    <property type="project" value="UniProtKB-ARBA"/>
</dbReference>
<dbReference type="PANTHER" id="PTHR33175:SF3">
    <property type="entry name" value="DNA-BINDING PROTEIN HU-BETA"/>
    <property type="match status" value="1"/>
</dbReference>
<dbReference type="AlphaFoldDB" id="A0A2T3FKT7"/>
<evidence type="ECO:0000256" key="1">
    <source>
        <dbReference type="ARBA" id="ARBA00010529"/>
    </source>
</evidence>
<gene>
    <name evidence="5" type="primary">hupB</name>
    <name evidence="8" type="ORF">C7U54_13735</name>
    <name evidence="5" type="ORF">Fi14EGH31_05080</name>
    <name evidence="6" type="ORF">LJD74_10525</name>
    <name evidence="7" type="ORF">NE542_06090</name>
</gene>
<dbReference type="GO" id="GO:0030527">
    <property type="term" value="F:structural constituent of chromatin"/>
    <property type="evidence" value="ECO:0007669"/>
    <property type="project" value="InterPro"/>
</dbReference>
<dbReference type="InterPro" id="IPR020816">
    <property type="entry name" value="Histone-like_DNA-bd_CS"/>
</dbReference>
<dbReference type="Proteomes" id="UP000593842">
    <property type="component" value="Chromosome"/>
</dbReference>
<dbReference type="Pfam" id="PF00216">
    <property type="entry name" value="Bac_DNA_binding"/>
    <property type="match status" value="1"/>
</dbReference>
<evidence type="ECO:0000313" key="6">
    <source>
        <dbReference type="EMBL" id="MCB8562431.1"/>
    </source>
</evidence>
<dbReference type="GO" id="GO:0005829">
    <property type="term" value="C:cytosol"/>
    <property type="evidence" value="ECO:0007669"/>
    <property type="project" value="UniProtKB-ARBA"/>
</dbReference>
<dbReference type="InterPro" id="IPR000119">
    <property type="entry name" value="Hist_DNA-bd"/>
</dbReference>
<keyword evidence="2" id="KW-0226">DNA condensation</keyword>
<evidence type="ECO:0000313" key="5">
    <source>
        <dbReference type="EMBL" id="BCL56796.1"/>
    </source>
</evidence>
<accession>A0A2T3FKT7</accession>
<reference evidence="6" key="4">
    <citation type="submission" date="2021-10" db="EMBL/GenBank/DDBJ databases">
        <title>Collection of gut derived symbiotic bacterial strains cultured from healthy donors.</title>
        <authorList>
            <person name="Lin H."/>
            <person name="Littmann E."/>
            <person name="Kohout C."/>
            <person name="Pamer E.G."/>
        </authorList>
    </citation>
    <scope>NUCLEOTIDE SEQUENCE</scope>
    <source>
        <strain evidence="6">DFI.5.2</strain>
    </source>
</reference>
<dbReference type="PRINTS" id="PR01727">
    <property type="entry name" value="DNABINDINGHU"/>
</dbReference>
<dbReference type="SMART" id="SM00411">
    <property type="entry name" value="BHL"/>
    <property type="match status" value="1"/>
</dbReference>
<keyword evidence="3 8" id="KW-0238">DNA-binding</keyword>
<dbReference type="Gene3D" id="4.10.520.10">
    <property type="entry name" value="IHF-like DNA-binding proteins"/>
    <property type="match status" value="1"/>
</dbReference>
<dbReference type="PANTHER" id="PTHR33175">
    <property type="entry name" value="DNA-BINDING PROTEIN HU"/>
    <property type="match status" value="1"/>
</dbReference>
<evidence type="ECO:0000313" key="10">
    <source>
        <dbReference type="Proteomes" id="UP000593842"/>
    </source>
</evidence>
<reference evidence="7" key="5">
    <citation type="submission" date="2022-06" db="EMBL/GenBank/DDBJ databases">
        <title>Isolation of gut microbiota from human fecal samples.</title>
        <authorList>
            <person name="Pamer E.G."/>
            <person name="Barat B."/>
            <person name="Waligurski E."/>
            <person name="Medina S."/>
            <person name="Paddock L."/>
            <person name="Mostad J."/>
        </authorList>
    </citation>
    <scope>NUCLEOTIDE SEQUENCE</scope>
    <source>
        <strain evidence="7">DFI.6.24</strain>
    </source>
</reference>
<dbReference type="Proteomes" id="UP001197827">
    <property type="component" value="Unassembled WGS sequence"/>
</dbReference>
<dbReference type="CDD" id="cd13831">
    <property type="entry name" value="HU"/>
    <property type="match status" value="1"/>
</dbReference>
<keyword evidence="9" id="KW-1185">Reference proteome</keyword>
<dbReference type="InterPro" id="IPR010992">
    <property type="entry name" value="IHF-like_DNA-bd_dom_sf"/>
</dbReference>
<dbReference type="GO" id="GO:1990103">
    <property type="term" value="C:DnaA-HU complex"/>
    <property type="evidence" value="ECO:0007669"/>
    <property type="project" value="UniProtKB-ARBA"/>
</dbReference>
<name>A0A2T3FKT7_9FIRM</name>
<dbReference type="FunFam" id="4.10.520.10:FF:000001">
    <property type="entry name" value="DNA-binding protein HU"/>
    <property type="match status" value="1"/>
</dbReference>
<evidence type="ECO:0000313" key="9">
    <source>
        <dbReference type="Proteomes" id="UP000240974"/>
    </source>
</evidence>
<dbReference type="GO" id="GO:0010467">
    <property type="term" value="P:gene expression"/>
    <property type="evidence" value="ECO:0007669"/>
    <property type="project" value="UniProtKB-ARBA"/>
</dbReference>
<dbReference type="EMBL" id="PYLQ01000030">
    <property type="protein sequence ID" value="PST35878.1"/>
    <property type="molecule type" value="Genomic_DNA"/>
</dbReference>
<reference evidence="10" key="3">
    <citation type="submission" date="2020-09" db="EMBL/GenBank/DDBJ databases">
        <title>Complete genome sequencing of Faecalibacillus intestinalis strain 14EGH31.</title>
        <authorList>
            <person name="Sakamoto M."/>
            <person name="Murakami T."/>
            <person name="Mori H."/>
        </authorList>
    </citation>
    <scope>NUCLEOTIDE SEQUENCE [LARGE SCALE GENOMIC DNA]</scope>
    <source>
        <strain evidence="10">14EGH31</strain>
    </source>
</reference>
<dbReference type="GO" id="GO:0030261">
    <property type="term" value="P:chromosome condensation"/>
    <property type="evidence" value="ECO:0007669"/>
    <property type="project" value="UniProtKB-KW"/>
</dbReference>
<dbReference type="GeneID" id="70578938"/>
<evidence type="ECO:0000313" key="7">
    <source>
        <dbReference type="EMBL" id="MCQ5061401.1"/>
    </source>
</evidence>
<dbReference type="GO" id="GO:0006270">
    <property type="term" value="P:DNA replication initiation"/>
    <property type="evidence" value="ECO:0007669"/>
    <property type="project" value="UniProtKB-ARBA"/>
</dbReference>
<dbReference type="PROSITE" id="PS00045">
    <property type="entry name" value="HISTONE_LIKE"/>
    <property type="match status" value="1"/>
</dbReference>
<evidence type="ECO:0000256" key="4">
    <source>
        <dbReference type="RuleBase" id="RU003939"/>
    </source>
</evidence>
<comment type="similarity">
    <text evidence="1 4">Belongs to the bacterial histone-like protein family.</text>
</comment>
<dbReference type="Proteomes" id="UP001204814">
    <property type="component" value="Unassembled WGS sequence"/>
</dbReference>
<reference evidence="8 9" key="1">
    <citation type="journal article" date="2019" name="Int. J. Syst. Evol. Microbiol.">
        <title>Faecalibacillus intestinalis gen. nov., sp. nov. and Faecalibacillus faecis sp. nov., isolated from human faeces.</title>
        <authorList>
            <person name="Seo B."/>
            <person name="Jeon K."/>
            <person name="Baek I."/>
            <person name="Lee Y.M."/>
            <person name="Baek K."/>
            <person name="Ko G."/>
        </authorList>
    </citation>
    <scope>NUCLEOTIDE SEQUENCE [LARGE SCALE GENOMIC DNA]</scope>
    <source>
        <strain evidence="8 9">SNUG30099</strain>
    </source>
</reference>
<dbReference type="Proteomes" id="UP000240974">
    <property type="component" value="Unassembled WGS sequence"/>
</dbReference>
<dbReference type="KEGG" id="fit:Fi14EGH31_05080"/>
<protein>
    <submittedName>
        <fullName evidence="8">HU family DNA-binding protein</fullName>
    </submittedName>
    <submittedName>
        <fullName evidence="5">Transcriptional regulator</fullName>
    </submittedName>
</protein>
<reference evidence="5" key="2">
    <citation type="journal article" date="2020" name="Microbiol. Resour. Announc.">
        <title>Complete Genome Sequence of Faecalibacillus intestinalis JCM 34082, Isolated from Feces from a Healthy Japanese Female.</title>
        <authorList>
            <person name="Sakamoto M."/>
            <person name="Ikeyama N."/>
            <person name="Toyoda A."/>
            <person name="Murakami T."/>
            <person name="Mori H."/>
            <person name="Ohkuma M."/>
        </authorList>
    </citation>
    <scope>NUCLEOTIDE SEQUENCE</scope>
    <source>
        <strain evidence="5">14EGH31</strain>
    </source>
</reference>
<proteinExistence type="inferred from homology"/>
<organism evidence="8 9">
    <name type="scientific">Faecalibacillus intestinalis</name>
    <dbReference type="NCBI Taxonomy" id="1982626"/>
    <lineage>
        <taxon>Bacteria</taxon>
        <taxon>Bacillati</taxon>
        <taxon>Bacillota</taxon>
        <taxon>Erysipelotrichia</taxon>
        <taxon>Erysipelotrichales</taxon>
        <taxon>Coprobacillaceae</taxon>
        <taxon>Faecalibacillus</taxon>
    </lineage>
</organism>
<dbReference type="GO" id="GO:0003677">
    <property type="term" value="F:DNA binding"/>
    <property type="evidence" value="ECO:0007669"/>
    <property type="project" value="UniProtKB-KW"/>
</dbReference>
<dbReference type="EMBL" id="AP024085">
    <property type="protein sequence ID" value="BCL56796.1"/>
    <property type="molecule type" value="Genomic_DNA"/>
</dbReference>
<dbReference type="EMBL" id="JAJDKQ010000022">
    <property type="protein sequence ID" value="MCB8562431.1"/>
    <property type="molecule type" value="Genomic_DNA"/>
</dbReference>
<sequence length="91" mass="9684">MNKTELVEAIASSTELTKTDVDKVVTALVEVVTDALAKGDKVSLKGFGNFEVRTRSERTGRNPRTGETMTIAASKAPAFKASSALKKAVNK</sequence>
<dbReference type="GO" id="GO:0042802">
    <property type="term" value="F:identical protein binding"/>
    <property type="evidence" value="ECO:0007669"/>
    <property type="project" value="UniProtKB-ARBA"/>
</dbReference>
<evidence type="ECO:0000313" key="8">
    <source>
        <dbReference type="EMBL" id="PST35878.1"/>
    </source>
</evidence>
<dbReference type="SUPFAM" id="SSF47729">
    <property type="entry name" value="IHF-like DNA-binding proteins"/>
    <property type="match status" value="1"/>
</dbReference>
<dbReference type="RefSeq" id="WP_022001382.1">
    <property type="nucleotide sequence ID" value="NZ_AP024085.1"/>
</dbReference>
<evidence type="ECO:0000256" key="2">
    <source>
        <dbReference type="ARBA" id="ARBA00023067"/>
    </source>
</evidence>
<evidence type="ECO:0000256" key="3">
    <source>
        <dbReference type="ARBA" id="ARBA00023125"/>
    </source>
</evidence>
<dbReference type="EMBL" id="JANGBO010000003">
    <property type="protein sequence ID" value="MCQ5061401.1"/>
    <property type="molecule type" value="Genomic_DNA"/>
</dbReference>